<sequence>VCRREAPTVVEASKIQGISVVGVGGRGQSDALERGVTQFGISSFPNIADRGELWARFGVYAQPALVVVTTEGNVLGHMGDLDLDGIRDLVDRARAA</sequence>
<dbReference type="EMBL" id="UINC01087709">
    <property type="protein sequence ID" value="SVC37299.1"/>
    <property type="molecule type" value="Genomic_DNA"/>
</dbReference>
<proteinExistence type="predicted"/>
<evidence type="ECO:0000313" key="1">
    <source>
        <dbReference type="EMBL" id="SVC37299.1"/>
    </source>
</evidence>
<organism evidence="1">
    <name type="scientific">marine metagenome</name>
    <dbReference type="NCBI Taxonomy" id="408172"/>
    <lineage>
        <taxon>unclassified sequences</taxon>
        <taxon>metagenomes</taxon>
        <taxon>ecological metagenomes</taxon>
    </lineage>
</organism>
<accession>A0A382LKT6</accession>
<evidence type="ECO:0008006" key="2">
    <source>
        <dbReference type="Google" id="ProtNLM"/>
    </source>
</evidence>
<dbReference type="SUPFAM" id="SSF52833">
    <property type="entry name" value="Thioredoxin-like"/>
    <property type="match status" value="1"/>
</dbReference>
<dbReference type="AlphaFoldDB" id="A0A382LKT6"/>
<protein>
    <recommendedName>
        <fullName evidence="2">Redoxin domain-containing protein</fullName>
    </recommendedName>
</protein>
<reference evidence="1" key="1">
    <citation type="submission" date="2018-05" db="EMBL/GenBank/DDBJ databases">
        <authorList>
            <person name="Lanie J.A."/>
            <person name="Ng W.-L."/>
            <person name="Kazmierczak K.M."/>
            <person name="Andrzejewski T.M."/>
            <person name="Davidsen T.M."/>
            <person name="Wayne K.J."/>
            <person name="Tettelin H."/>
            <person name="Glass J.I."/>
            <person name="Rusch D."/>
            <person name="Podicherti R."/>
            <person name="Tsui H.-C.T."/>
            <person name="Winkler M.E."/>
        </authorList>
    </citation>
    <scope>NUCLEOTIDE SEQUENCE</scope>
</reference>
<name>A0A382LKT6_9ZZZZ</name>
<feature type="non-terminal residue" evidence="1">
    <location>
        <position position="1"/>
    </location>
</feature>
<dbReference type="InterPro" id="IPR036249">
    <property type="entry name" value="Thioredoxin-like_sf"/>
</dbReference>
<gene>
    <name evidence="1" type="ORF">METZ01_LOCUS290153</name>
</gene>
<dbReference type="Gene3D" id="3.40.30.10">
    <property type="entry name" value="Glutaredoxin"/>
    <property type="match status" value="1"/>
</dbReference>